<dbReference type="Proteomes" id="UP000005463">
    <property type="component" value="Unassembled WGS sequence"/>
</dbReference>
<dbReference type="EMBL" id="ABLC01000042">
    <property type="protein sequence ID" value="EDT04248.1"/>
    <property type="molecule type" value="Genomic_DNA"/>
</dbReference>
<name>B1FDV8_9BURK</name>
<dbReference type="AlphaFoldDB" id="B1FDV8"/>
<gene>
    <name evidence="1" type="ORF">BamIOP4010DRAFT_2217</name>
</gene>
<accession>B1FDV8</accession>
<protein>
    <submittedName>
        <fullName evidence="1">Uncharacterized protein</fullName>
    </submittedName>
</protein>
<dbReference type="RefSeq" id="WP_006751411.1">
    <property type="nucleotide sequence ID" value="NZ_ABLC01000042.1"/>
</dbReference>
<sequence>MTLPASFPLSMSQIATELGRTLPFSLLDSWVFALAGKSGPPVSFSDLLGKTGRFDGALTGQDTGGVALFVNFPASTPFFDTTLVTLEKDTTPQTVLTTSAPSAHWSGNIKAINNTTGVSVVMSKFSATQWVIPSAPANLIRSAYTDSFTILPSN</sequence>
<evidence type="ECO:0000313" key="1">
    <source>
        <dbReference type="EMBL" id="EDT04248.1"/>
    </source>
</evidence>
<dbReference type="PATRIC" id="fig|396596.7.peg.5560"/>
<comment type="caution">
    <text evidence="1">The sequence shown here is derived from an EMBL/GenBank/DDBJ whole genome shotgun (WGS) entry which is preliminary data.</text>
</comment>
<evidence type="ECO:0000313" key="2">
    <source>
        <dbReference type="Proteomes" id="UP000005463"/>
    </source>
</evidence>
<organism evidence="1 2">
    <name type="scientific">Burkholderia ambifaria IOP40-10</name>
    <dbReference type="NCBI Taxonomy" id="396596"/>
    <lineage>
        <taxon>Bacteria</taxon>
        <taxon>Pseudomonadati</taxon>
        <taxon>Pseudomonadota</taxon>
        <taxon>Betaproteobacteria</taxon>
        <taxon>Burkholderiales</taxon>
        <taxon>Burkholderiaceae</taxon>
        <taxon>Burkholderia</taxon>
        <taxon>Burkholderia cepacia complex</taxon>
    </lineage>
</organism>
<proteinExistence type="predicted"/>
<reference evidence="1 2" key="1">
    <citation type="submission" date="2008-03" db="EMBL/GenBank/DDBJ databases">
        <title>Sequencing of the draft genome and assembly of Burkholderia ambifaria IOP40-10.</title>
        <authorList>
            <consortium name="US DOE Joint Genome Institute (JGI-PGF)"/>
            <person name="Copeland A."/>
            <person name="Lucas S."/>
            <person name="Lapidus A."/>
            <person name="Glavina del Rio T."/>
            <person name="Dalin E."/>
            <person name="Tice H."/>
            <person name="Bruce D."/>
            <person name="Goodwin L."/>
            <person name="Pitluck S."/>
            <person name="Larimer F."/>
            <person name="Land M.L."/>
            <person name="Hauser L."/>
            <person name="Tiedje J."/>
            <person name="Richardson P."/>
        </authorList>
    </citation>
    <scope>NUCLEOTIDE SEQUENCE [LARGE SCALE GENOMIC DNA]</scope>
    <source>
        <strain evidence="1 2">IOP40-10</strain>
    </source>
</reference>